<keyword evidence="2" id="KW-1185">Reference proteome</keyword>
<accession>A0A0D1XME6</accession>
<gene>
    <name evidence="1" type="ORF">PV09_04988</name>
</gene>
<evidence type="ECO:0000313" key="1">
    <source>
        <dbReference type="EMBL" id="KIW03666.1"/>
    </source>
</evidence>
<name>A0A0D1XME6_9PEZI</name>
<dbReference type="VEuPathDB" id="FungiDB:PV09_04988"/>
<sequence>MAAVGLSLTEPDKDEALSRAFASMELSHFSHAQSDLKTVLQSYGANCEDARFLGSDEVQFIPLAKGEICIMFVCKDCGKMHSREVSCGTVKKRAWQRAIQRTGWGAAMKAWARCGWRPIFDGSALDPVNTCRKPQTDDGTRPTLHPTLGYQRRSGIRRGSSSVNDLQAYKTEPSASNLEEVDEISMLMSDLKVQKAPLRQKERDAKIRQRARAKAARQRDLNRSKVFGTV</sequence>
<proteinExistence type="predicted"/>
<organism evidence="1 2">
    <name type="scientific">Verruconis gallopava</name>
    <dbReference type="NCBI Taxonomy" id="253628"/>
    <lineage>
        <taxon>Eukaryota</taxon>
        <taxon>Fungi</taxon>
        <taxon>Dikarya</taxon>
        <taxon>Ascomycota</taxon>
        <taxon>Pezizomycotina</taxon>
        <taxon>Dothideomycetes</taxon>
        <taxon>Pleosporomycetidae</taxon>
        <taxon>Venturiales</taxon>
        <taxon>Sympoventuriaceae</taxon>
        <taxon>Verruconis</taxon>
    </lineage>
</organism>
<dbReference type="GeneID" id="27312961"/>
<dbReference type="HOGENOM" id="CLU_1205586_0_0_1"/>
<dbReference type="RefSeq" id="XP_016213535.1">
    <property type="nucleotide sequence ID" value="XM_016358434.1"/>
</dbReference>
<protein>
    <submittedName>
        <fullName evidence="1">Uncharacterized protein</fullName>
    </submittedName>
</protein>
<dbReference type="InParanoid" id="A0A0D1XME6"/>
<dbReference type="EMBL" id="KN847543">
    <property type="protein sequence ID" value="KIW03666.1"/>
    <property type="molecule type" value="Genomic_DNA"/>
</dbReference>
<dbReference type="AlphaFoldDB" id="A0A0D1XME6"/>
<evidence type="ECO:0000313" key="2">
    <source>
        <dbReference type="Proteomes" id="UP000053259"/>
    </source>
</evidence>
<reference evidence="1 2" key="1">
    <citation type="submission" date="2015-01" db="EMBL/GenBank/DDBJ databases">
        <title>The Genome Sequence of Ochroconis gallopava CBS43764.</title>
        <authorList>
            <consortium name="The Broad Institute Genomics Platform"/>
            <person name="Cuomo C."/>
            <person name="de Hoog S."/>
            <person name="Gorbushina A."/>
            <person name="Stielow B."/>
            <person name="Teixiera M."/>
            <person name="Abouelleil A."/>
            <person name="Chapman S.B."/>
            <person name="Priest M."/>
            <person name="Young S.K."/>
            <person name="Wortman J."/>
            <person name="Nusbaum C."/>
            <person name="Birren B."/>
        </authorList>
    </citation>
    <scope>NUCLEOTIDE SEQUENCE [LARGE SCALE GENOMIC DNA]</scope>
    <source>
        <strain evidence="1 2">CBS 43764</strain>
    </source>
</reference>
<dbReference type="Proteomes" id="UP000053259">
    <property type="component" value="Unassembled WGS sequence"/>
</dbReference>